<feature type="compositionally biased region" description="Low complexity" evidence="1">
    <location>
        <begin position="1054"/>
        <end position="1072"/>
    </location>
</feature>
<name>A0AAN9A9C1_HALRR</name>
<dbReference type="EMBL" id="JAXCGZ010009526">
    <property type="protein sequence ID" value="KAK7076870.1"/>
    <property type="molecule type" value="Genomic_DNA"/>
</dbReference>
<evidence type="ECO:0000313" key="2">
    <source>
        <dbReference type="EMBL" id="KAK7076870.1"/>
    </source>
</evidence>
<feature type="compositionally biased region" description="Low complexity" evidence="1">
    <location>
        <begin position="302"/>
        <end position="313"/>
    </location>
</feature>
<feature type="compositionally biased region" description="Basic and acidic residues" evidence="1">
    <location>
        <begin position="23"/>
        <end position="33"/>
    </location>
</feature>
<feature type="region of interest" description="Disordered" evidence="1">
    <location>
        <begin position="292"/>
        <end position="323"/>
    </location>
</feature>
<feature type="compositionally biased region" description="Pro residues" evidence="1">
    <location>
        <begin position="680"/>
        <end position="689"/>
    </location>
</feature>
<dbReference type="Proteomes" id="UP001381693">
    <property type="component" value="Unassembled WGS sequence"/>
</dbReference>
<evidence type="ECO:0000313" key="3">
    <source>
        <dbReference type="Proteomes" id="UP001381693"/>
    </source>
</evidence>
<feature type="compositionally biased region" description="Basic and acidic residues" evidence="1">
    <location>
        <begin position="656"/>
        <end position="668"/>
    </location>
</feature>
<feature type="compositionally biased region" description="Polar residues" evidence="1">
    <location>
        <begin position="121"/>
        <end position="139"/>
    </location>
</feature>
<feature type="region of interest" description="Disordered" evidence="1">
    <location>
        <begin position="1"/>
        <end position="164"/>
    </location>
</feature>
<protein>
    <submittedName>
        <fullName evidence="2">Uncharacterized protein</fullName>
    </submittedName>
</protein>
<feature type="compositionally biased region" description="Basic and acidic residues" evidence="1">
    <location>
        <begin position="292"/>
        <end position="301"/>
    </location>
</feature>
<feature type="compositionally biased region" description="Basic and acidic residues" evidence="1">
    <location>
        <begin position="353"/>
        <end position="382"/>
    </location>
</feature>
<evidence type="ECO:0000256" key="1">
    <source>
        <dbReference type="SAM" id="MobiDB-lite"/>
    </source>
</evidence>
<feature type="compositionally biased region" description="Polar residues" evidence="1">
    <location>
        <begin position="985"/>
        <end position="1004"/>
    </location>
</feature>
<dbReference type="AlphaFoldDB" id="A0AAN9A9C1"/>
<feature type="region of interest" description="Disordered" evidence="1">
    <location>
        <begin position="337"/>
        <end position="459"/>
    </location>
</feature>
<feature type="compositionally biased region" description="Low complexity" evidence="1">
    <location>
        <begin position="749"/>
        <end position="768"/>
    </location>
</feature>
<organism evidence="2 3">
    <name type="scientific">Halocaridina rubra</name>
    <name type="common">Hawaiian red shrimp</name>
    <dbReference type="NCBI Taxonomy" id="373956"/>
    <lineage>
        <taxon>Eukaryota</taxon>
        <taxon>Metazoa</taxon>
        <taxon>Ecdysozoa</taxon>
        <taxon>Arthropoda</taxon>
        <taxon>Crustacea</taxon>
        <taxon>Multicrustacea</taxon>
        <taxon>Malacostraca</taxon>
        <taxon>Eumalacostraca</taxon>
        <taxon>Eucarida</taxon>
        <taxon>Decapoda</taxon>
        <taxon>Pleocyemata</taxon>
        <taxon>Caridea</taxon>
        <taxon>Atyoidea</taxon>
        <taxon>Atyidae</taxon>
        <taxon>Halocaridina</taxon>
    </lineage>
</organism>
<reference evidence="2 3" key="1">
    <citation type="submission" date="2023-11" db="EMBL/GenBank/DDBJ databases">
        <title>Halocaridina rubra genome assembly.</title>
        <authorList>
            <person name="Smith C."/>
        </authorList>
    </citation>
    <scope>NUCLEOTIDE SEQUENCE [LARGE SCALE GENOMIC DNA]</scope>
    <source>
        <strain evidence="2">EP-1</strain>
        <tissue evidence="2">Whole</tissue>
    </source>
</reference>
<keyword evidence="3" id="KW-1185">Reference proteome</keyword>
<feature type="compositionally biased region" description="Pro residues" evidence="1">
    <location>
        <begin position="820"/>
        <end position="842"/>
    </location>
</feature>
<feature type="region of interest" description="Disordered" evidence="1">
    <location>
        <begin position="209"/>
        <end position="234"/>
    </location>
</feature>
<feature type="compositionally biased region" description="Acidic residues" evidence="1">
    <location>
        <begin position="537"/>
        <end position="551"/>
    </location>
</feature>
<feature type="compositionally biased region" description="Basic and acidic residues" evidence="1">
    <location>
        <begin position="769"/>
        <end position="780"/>
    </location>
</feature>
<feature type="compositionally biased region" description="Basic and acidic residues" evidence="1">
    <location>
        <begin position="890"/>
        <end position="903"/>
    </location>
</feature>
<feature type="compositionally biased region" description="Pro residues" evidence="1">
    <location>
        <begin position="1073"/>
        <end position="1094"/>
    </location>
</feature>
<comment type="caution">
    <text evidence="2">The sequence shown here is derived from an EMBL/GenBank/DDBJ whole genome shotgun (WGS) entry which is preliminary data.</text>
</comment>
<feature type="compositionally biased region" description="Basic and acidic residues" evidence="1">
    <location>
        <begin position="1118"/>
        <end position="1127"/>
    </location>
</feature>
<accession>A0AAN9A9C1</accession>
<feature type="compositionally biased region" description="Basic and acidic residues" evidence="1">
    <location>
        <begin position="75"/>
        <end position="84"/>
    </location>
</feature>
<feature type="compositionally biased region" description="Low complexity" evidence="1">
    <location>
        <begin position="700"/>
        <end position="715"/>
    </location>
</feature>
<proteinExistence type="predicted"/>
<feature type="region of interest" description="Disordered" evidence="1">
    <location>
        <begin position="645"/>
        <end position="1127"/>
    </location>
</feature>
<feature type="compositionally biased region" description="Acidic residues" evidence="1">
    <location>
        <begin position="34"/>
        <end position="51"/>
    </location>
</feature>
<feature type="compositionally biased region" description="Low complexity" evidence="1">
    <location>
        <begin position="1005"/>
        <end position="1030"/>
    </location>
</feature>
<feature type="compositionally biased region" description="Basic and acidic residues" evidence="1">
    <location>
        <begin position="911"/>
        <end position="969"/>
    </location>
</feature>
<sequence length="1127" mass="122457">MKVPKEDGAKIEVKDSGIPLSSDGHEWEVKGGEEGGEGGGDEEEEEAEEESVGGVYARLGSDTRSPSSSIKPKVKKDSEDREGLHANASSISSSPWSRRQGYQEEPEPERRHSMPLPPAEQQVSGQNLPYPTTTTTSVNAGGPRRRSSAYTHGEEDGSVHHHGKTRAKGLLIPTSAAVASGTQGAAGRPASICDPIRQTVPMSFIHDSHTETSGTQAPNIYSSSPVARPRPTSLNIGQESSLLKELRRSSPVEALKDHFLSRVTPSGVVSSGENEVYYIPVELEASKRLTLKSESKREEKPLSPASAQSPLSLNTPASNLPLHERRGKGLQNLVIENNSDDDEVSSQVSARATCDDDKRSDITSKSESSDQWKPTEDRKSVENSECLRSAGPLSAGGRDNSLLQGTQPLQDNKLTDSPILPSVNESISDRGSKGVSHRTSLRRQRSPSPPETEPDVDEIISQAERVIEETKRLSASITNELPVENDLNRENYQSRFKANKITKDKLQPTFNLAPNIDTRFSPESNFVEVLDEQHEDREEEEKEESEGESENEIVKRKNDENSDAVVEGCLTIPLPGLAGRPQPQPPRYKPMNQPTVTPPPSATTTKTTRAKGSRKSAHPESLTIEALEDSDDVIVCEEVRPTIVTSPEIQSSDDMGCARDRGRRDGRIKGMVIPSDPRDMPPPPSPPHEAQPLLRASRQTAASPAAAAASAATPARDGDSIMGGVFSRSRTHNTAGRHPPSPTSNVNFTPTGTAKGATTPQSPTTASPRIRDRSISKEEPPLPPYVRQKPEPTKRYSGFGHVQSDNVRKMRDVWGARNEPPTPTPPTPPTRPSRVPPSPPPVPRREAHSPRRAPDSPRRFSDTPKFDSYKYRTESPKRVQEFSNRVPEFTSRRGSDTSRKAPESPRGAPESPRRGPESPRRVPDSPKRAPDSPRRGPDSPRRAQDSPKRGPDSPRRAPDSPKRGPESPKRSFFSRDSPTRDSGRSSKNTNTNFYSSTISSRNKASSSPRRGSTSSNEGGTTGPSGQPSGTRLSEPQPEKTRTHGSAAGGRGGWPSSTTPTSSSPTRASRRASTPPPPQPSPSAPPSAASAPPPASTFHHKVFKKLRDSSLQPDSETICFRDEEDRYK</sequence>
<feature type="compositionally biased region" description="Polar residues" evidence="1">
    <location>
        <begin position="401"/>
        <end position="412"/>
    </location>
</feature>
<feature type="compositionally biased region" description="Basic and acidic residues" evidence="1">
    <location>
        <begin position="843"/>
        <end position="880"/>
    </location>
</feature>
<feature type="non-terminal residue" evidence="2">
    <location>
        <position position="1127"/>
    </location>
</feature>
<gene>
    <name evidence="2" type="ORF">SK128_016394</name>
</gene>
<feature type="region of interest" description="Disordered" evidence="1">
    <location>
        <begin position="513"/>
        <end position="623"/>
    </location>
</feature>
<feature type="compositionally biased region" description="Basic residues" evidence="1">
    <location>
        <begin position="435"/>
        <end position="445"/>
    </location>
</feature>
<feature type="compositionally biased region" description="Basic and acidic residues" evidence="1">
    <location>
        <begin position="1"/>
        <end position="15"/>
    </location>
</feature>
<feature type="compositionally biased region" description="Polar residues" evidence="1">
    <location>
        <begin position="211"/>
        <end position="225"/>
    </location>
</feature>